<feature type="transmembrane region" description="Helical" evidence="1">
    <location>
        <begin position="94"/>
        <end position="114"/>
    </location>
</feature>
<protein>
    <recommendedName>
        <fullName evidence="4">DUF308 domain-containing protein</fullName>
    </recommendedName>
</protein>
<dbReference type="InterPro" id="IPR005325">
    <property type="entry name" value="DUF308_memb"/>
</dbReference>
<name>A0ABR5S731_9MICO</name>
<feature type="transmembrane region" description="Helical" evidence="1">
    <location>
        <begin position="120"/>
        <end position="145"/>
    </location>
</feature>
<dbReference type="Proteomes" id="UP000078335">
    <property type="component" value="Unassembled WGS sequence"/>
</dbReference>
<dbReference type="PANTHER" id="PTHR34989:SF1">
    <property type="entry name" value="PROTEIN HDED"/>
    <property type="match status" value="1"/>
</dbReference>
<accession>A0ABR5S731</accession>
<sequence>MTGVDRGRRAPATGTVGDLADRAEGAPVDSRAVRSFRAFVVVTGVVAIVLGIVAVVWPEPSLVLVALVFGVYLVAAGSMRVVAAVRGHGTTAVWRWTSGTVGSLVGVAGLVTLVDPAVPLLVYAVLAGVAFLLEGVAALVGAFVGHPGSSRLPTVVSGLLSLIGGVVVLVAPGLALTVFTVFSGIALVVVGAAALLLLPPRAAARR</sequence>
<feature type="transmembrane region" description="Helical" evidence="1">
    <location>
        <begin position="63"/>
        <end position="82"/>
    </location>
</feature>
<evidence type="ECO:0000256" key="1">
    <source>
        <dbReference type="SAM" id="Phobius"/>
    </source>
</evidence>
<evidence type="ECO:0000313" key="3">
    <source>
        <dbReference type="Proteomes" id="UP000078335"/>
    </source>
</evidence>
<dbReference type="EMBL" id="LDRB01000075">
    <property type="protein sequence ID" value="KTR38542.1"/>
    <property type="molecule type" value="Genomic_DNA"/>
</dbReference>
<feature type="transmembrane region" description="Helical" evidence="1">
    <location>
        <begin position="38"/>
        <end position="57"/>
    </location>
</feature>
<dbReference type="PANTHER" id="PTHR34989">
    <property type="entry name" value="PROTEIN HDED"/>
    <property type="match status" value="1"/>
</dbReference>
<evidence type="ECO:0008006" key="4">
    <source>
        <dbReference type="Google" id="ProtNLM"/>
    </source>
</evidence>
<keyword evidence="1" id="KW-1133">Transmembrane helix</keyword>
<organism evidence="2 3">
    <name type="scientific">Curtobacterium oceanosedimentum</name>
    <dbReference type="NCBI Taxonomy" id="465820"/>
    <lineage>
        <taxon>Bacteria</taxon>
        <taxon>Bacillati</taxon>
        <taxon>Actinomycetota</taxon>
        <taxon>Actinomycetes</taxon>
        <taxon>Micrococcales</taxon>
        <taxon>Microbacteriaceae</taxon>
        <taxon>Curtobacterium</taxon>
    </lineage>
</organism>
<proteinExistence type="predicted"/>
<gene>
    <name evidence="2" type="ORF">NS263_13065</name>
</gene>
<dbReference type="Pfam" id="PF03729">
    <property type="entry name" value="DUF308"/>
    <property type="match status" value="2"/>
</dbReference>
<feature type="transmembrane region" description="Helical" evidence="1">
    <location>
        <begin position="152"/>
        <end position="171"/>
    </location>
</feature>
<feature type="transmembrane region" description="Helical" evidence="1">
    <location>
        <begin position="177"/>
        <end position="198"/>
    </location>
</feature>
<comment type="caution">
    <text evidence="2">The sequence shown here is derived from an EMBL/GenBank/DDBJ whole genome shotgun (WGS) entry which is preliminary data.</text>
</comment>
<keyword evidence="1" id="KW-0472">Membrane</keyword>
<evidence type="ECO:0000313" key="2">
    <source>
        <dbReference type="EMBL" id="KTR38542.1"/>
    </source>
</evidence>
<dbReference type="InterPro" id="IPR052712">
    <property type="entry name" value="Acid_resist_chaperone_HdeD"/>
</dbReference>
<reference evidence="2 3" key="1">
    <citation type="journal article" date="2016" name="Front. Microbiol.">
        <title>Genomic Resource of Rice Seed Associated Bacteria.</title>
        <authorList>
            <person name="Midha S."/>
            <person name="Bansal K."/>
            <person name="Sharma S."/>
            <person name="Kumar N."/>
            <person name="Patil P.P."/>
            <person name="Chaudhry V."/>
            <person name="Patil P.B."/>
        </authorList>
    </citation>
    <scope>NUCLEOTIDE SEQUENCE [LARGE SCALE GENOMIC DNA]</scope>
    <source>
        <strain evidence="2 3">NS263</strain>
    </source>
</reference>
<keyword evidence="1" id="KW-0812">Transmembrane</keyword>
<keyword evidence="3" id="KW-1185">Reference proteome</keyword>